<gene>
    <name evidence="6" type="primary">Cre-aat-8</name>
    <name evidence="6" type="ORF">CRE_11148</name>
</gene>
<feature type="transmembrane region" description="Helical" evidence="5">
    <location>
        <begin position="42"/>
        <end position="65"/>
    </location>
</feature>
<comment type="subcellular location">
    <subcellularLocation>
        <location evidence="1">Membrane</location>
        <topology evidence="1">Multi-pass membrane protein</topology>
    </subcellularLocation>
</comment>
<keyword evidence="7" id="KW-1185">Reference proteome</keyword>
<dbReference type="Proteomes" id="UP000008281">
    <property type="component" value="Unassembled WGS sequence"/>
</dbReference>
<evidence type="ECO:0000256" key="5">
    <source>
        <dbReference type="SAM" id="Phobius"/>
    </source>
</evidence>
<evidence type="ECO:0000313" key="6">
    <source>
        <dbReference type="EMBL" id="EFO92451.1"/>
    </source>
</evidence>
<protein>
    <submittedName>
        <fullName evidence="6">CRE-AAT-8 protein</fullName>
    </submittedName>
</protein>
<feature type="transmembrane region" description="Helical" evidence="5">
    <location>
        <begin position="236"/>
        <end position="256"/>
    </location>
</feature>
<sequence>MVKKEDNKIGLIGATSYIVGSIIGSGIFIAPKGIVEHAGSVGLSLIIWVFCALLNMITAIVSVNFSSRILTFGFLSGCLSICDRKTFQNYIELGTSIPESGADLAYIGYMGWTPIAFSLLWLSLLIQSSSSAAVLYLTFGKYIVQALDPVICFSPADADNASKLFGFGLLLFLTLTNMFSLNKFASRVQIISMCSKIFATLIIIGIGFFFIIFRGATSHYSSSQIMKGSDWKPGAIVLAIYQGNWAFGGFTTLNYGSEEIQIENFRKTLPRACLGGLVISAVIYVLVNISYFAILTPQEIIDSSAVATTFIQRTVGNGAAFAVPAVVGFLLIGTLNGDVFSWSRYMVAGSRRKMMPTCFSLIHVDNDSPRVSVFFHTFTSIIFAFLGDTDQLVDYLNVVGMLTTIFALAVLVIIKWRKMPVAADPVKYSIFWPILNIIIMIALLVIPIQQDPISSIIGFSMFLGGVGESGPCEKKSRMISVVYFVVKFIVNHTEFLGVIDRKLTHLCQILTWTVVDLGPEEKTHL</sequence>
<keyword evidence="2 5" id="KW-0812">Transmembrane</keyword>
<dbReference type="OMA" id="CGTAVYI"/>
<dbReference type="OrthoDB" id="5982228at2759"/>
<feature type="transmembrane region" description="Helical" evidence="5">
    <location>
        <begin position="392"/>
        <end position="414"/>
    </location>
</feature>
<dbReference type="HOGENOM" id="CLU_007946_3_0_1"/>
<feature type="transmembrane region" description="Helical" evidence="5">
    <location>
        <begin position="268"/>
        <end position="294"/>
    </location>
</feature>
<reference evidence="6" key="1">
    <citation type="submission" date="2007-07" db="EMBL/GenBank/DDBJ databases">
        <title>PCAP assembly of the Caenorhabditis remanei genome.</title>
        <authorList>
            <consortium name="The Caenorhabditis remanei Sequencing Consortium"/>
            <person name="Wilson R.K."/>
        </authorList>
    </citation>
    <scope>NUCLEOTIDE SEQUENCE [LARGE SCALE GENOMIC DNA]</scope>
    <source>
        <strain evidence="6">PB4641</strain>
    </source>
</reference>
<accession>E3M5V4</accession>
<name>E3M5V4_CAERE</name>
<keyword evidence="3 5" id="KW-1133">Transmembrane helix</keyword>
<dbReference type="AlphaFoldDB" id="E3M5V4"/>
<dbReference type="Pfam" id="PF13520">
    <property type="entry name" value="AA_permease_2"/>
    <property type="match status" value="1"/>
</dbReference>
<dbReference type="GO" id="GO:0016020">
    <property type="term" value="C:membrane"/>
    <property type="evidence" value="ECO:0007669"/>
    <property type="project" value="UniProtKB-SubCell"/>
</dbReference>
<organism evidence="7">
    <name type="scientific">Caenorhabditis remanei</name>
    <name type="common">Caenorhabditis vulgaris</name>
    <dbReference type="NCBI Taxonomy" id="31234"/>
    <lineage>
        <taxon>Eukaryota</taxon>
        <taxon>Metazoa</taxon>
        <taxon>Ecdysozoa</taxon>
        <taxon>Nematoda</taxon>
        <taxon>Chromadorea</taxon>
        <taxon>Rhabditida</taxon>
        <taxon>Rhabditina</taxon>
        <taxon>Rhabditomorpha</taxon>
        <taxon>Rhabditoidea</taxon>
        <taxon>Rhabditidae</taxon>
        <taxon>Peloderinae</taxon>
        <taxon>Caenorhabditis</taxon>
    </lineage>
</organism>
<dbReference type="Gene3D" id="1.20.1740.10">
    <property type="entry name" value="Amino acid/polyamine transporter I"/>
    <property type="match status" value="1"/>
</dbReference>
<dbReference type="PANTHER" id="PTHR11785">
    <property type="entry name" value="AMINO ACID TRANSPORTER"/>
    <property type="match status" value="1"/>
</dbReference>
<dbReference type="InterPro" id="IPR002293">
    <property type="entry name" value="AA/rel_permease1"/>
</dbReference>
<feature type="transmembrane region" description="Helical" evidence="5">
    <location>
        <begin position="164"/>
        <end position="185"/>
    </location>
</feature>
<feature type="transmembrane region" description="Helical" evidence="5">
    <location>
        <begin position="9"/>
        <end position="30"/>
    </location>
</feature>
<dbReference type="FunCoup" id="E3M5V4">
    <property type="interactions" value="20"/>
</dbReference>
<dbReference type="InterPro" id="IPR050598">
    <property type="entry name" value="AminoAcid_Transporter"/>
</dbReference>
<dbReference type="PANTHER" id="PTHR11785:SF117">
    <property type="entry name" value="AMINO ACID TRANSPORTER"/>
    <property type="match status" value="1"/>
</dbReference>
<feature type="transmembrane region" description="Helical" evidence="5">
    <location>
        <begin position="119"/>
        <end position="144"/>
    </location>
</feature>
<proteinExistence type="predicted"/>
<evidence type="ECO:0000256" key="2">
    <source>
        <dbReference type="ARBA" id="ARBA00022692"/>
    </source>
</evidence>
<dbReference type="EMBL" id="DS268425">
    <property type="protein sequence ID" value="EFO92451.1"/>
    <property type="molecule type" value="Genomic_DNA"/>
</dbReference>
<feature type="transmembrane region" description="Helical" evidence="5">
    <location>
        <begin position="321"/>
        <end position="347"/>
    </location>
</feature>
<dbReference type="GO" id="GO:0015179">
    <property type="term" value="F:L-amino acid transmembrane transporter activity"/>
    <property type="evidence" value="ECO:0007669"/>
    <property type="project" value="TreeGrafter"/>
</dbReference>
<keyword evidence="4 5" id="KW-0472">Membrane</keyword>
<dbReference type="PIRSF" id="PIRSF006060">
    <property type="entry name" value="AA_transporter"/>
    <property type="match status" value="1"/>
</dbReference>
<feature type="transmembrane region" description="Helical" evidence="5">
    <location>
        <begin position="426"/>
        <end position="446"/>
    </location>
</feature>
<evidence type="ECO:0000256" key="1">
    <source>
        <dbReference type="ARBA" id="ARBA00004141"/>
    </source>
</evidence>
<evidence type="ECO:0000256" key="3">
    <source>
        <dbReference type="ARBA" id="ARBA00022989"/>
    </source>
</evidence>
<dbReference type="STRING" id="31234.E3M5V4"/>
<dbReference type="InParanoid" id="E3M5V4"/>
<dbReference type="eggNOG" id="KOG1287">
    <property type="taxonomic scope" value="Eukaryota"/>
</dbReference>
<evidence type="ECO:0000256" key="4">
    <source>
        <dbReference type="ARBA" id="ARBA00023136"/>
    </source>
</evidence>
<feature type="transmembrane region" description="Helical" evidence="5">
    <location>
        <begin position="197"/>
        <end position="216"/>
    </location>
</feature>
<evidence type="ECO:0000313" key="7">
    <source>
        <dbReference type="Proteomes" id="UP000008281"/>
    </source>
</evidence>